<feature type="domain" description="HTH cro/C1-type" evidence="1">
    <location>
        <begin position="16"/>
        <end position="49"/>
    </location>
</feature>
<dbReference type="Proteomes" id="UP000578077">
    <property type="component" value="Unassembled WGS sequence"/>
</dbReference>
<dbReference type="PROSITE" id="PS50943">
    <property type="entry name" value="HTH_CROC1"/>
    <property type="match status" value="1"/>
</dbReference>
<dbReference type="Gene3D" id="1.10.260.40">
    <property type="entry name" value="lambda repressor-like DNA-binding domains"/>
    <property type="match status" value="1"/>
</dbReference>
<organism evidence="2 3">
    <name type="scientific">Streptomonospora salina</name>
    <dbReference type="NCBI Taxonomy" id="104205"/>
    <lineage>
        <taxon>Bacteria</taxon>
        <taxon>Bacillati</taxon>
        <taxon>Actinomycetota</taxon>
        <taxon>Actinomycetes</taxon>
        <taxon>Streptosporangiales</taxon>
        <taxon>Nocardiopsidaceae</taxon>
        <taxon>Streptomonospora</taxon>
    </lineage>
</organism>
<dbReference type="CDD" id="cd00093">
    <property type="entry name" value="HTH_XRE"/>
    <property type="match status" value="1"/>
</dbReference>
<dbReference type="InterPro" id="IPR010982">
    <property type="entry name" value="Lambda_DNA-bd_dom_sf"/>
</dbReference>
<dbReference type="SUPFAM" id="SSF47413">
    <property type="entry name" value="lambda repressor-like DNA-binding domains"/>
    <property type="match status" value="1"/>
</dbReference>
<dbReference type="InterPro" id="IPR001387">
    <property type="entry name" value="Cro/C1-type_HTH"/>
</dbReference>
<gene>
    <name evidence="2" type="ORF">HNR25_000793</name>
</gene>
<accession>A0A841E2X0</accession>
<name>A0A841E2X0_9ACTN</name>
<evidence type="ECO:0000313" key="3">
    <source>
        <dbReference type="Proteomes" id="UP000578077"/>
    </source>
</evidence>
<dbReference type="GO" id="GO:0003677">
    <property type="term" value="F:DNA binding"/>
    <property type="evidence" value="ECO:0007669"/>
    <property type="project" value="InterPro"/>
</dbReference>
<dbReference type="SMART" id="SM00530">
    <property type="entry name" value="HTH_XRE"/>
    <property type="match status" value="1"/>
</dbReference>
<keyword evidence="3" id="KW-1185">Reference proteome</keyword>
<dbReference type="RefSeq" id="WP_184633363.1">
    <property type="nucleotide sequence ID" value="NZ_BAABKT010000003.1"/>
</dbReference>
<proteinExistence type="predicted"/>
<dbReference type="Pfam" id="PF19054">
    <property type="entry name" value="DUF5753"/>
    <property type="match status" value="1"/>
</dbReference>
<protein>
    <submittedName>
        <fullName evidence="2">Transcriptional regulator with XRE-family HTH domain</fullName>
    </submittedName>
</protein>
<dbReference type="InterPro" id="IPR043917">
    <property type="entry name" value="DUF5753"/>
</dbReference>
<dbReference type="AlphaFoldDB" id="A0A841E2X0"/>
<evidence type="ECO:0000259" key="1">
    <source>
        <dbReference type="PROSITE" id="PS50943"/>
    </source>
</evidence>
<comment type="caution">
    <text evidence="2">The sequence shown here is derived from an EMBL/GenBank/DDBJ whole genome shotgun (WGS) entry which is preliminary data.</text>
</comment>
<evidence type="ECO:0000313" key="2">
    <source>
        <dbReference type="EMBL" id="MBB5997042.1"/>
    </source>
</evidence>
<dbReference type="EMBL" id="JACHLY010000001">
    <property type="protein sequence ID" value="MBB5997042.1"/>
    <property type="molecule type" value="Genomic_DNA"/>
</dbReference>
<dbReference type="Pfam" id="PF13560">
    <property type="entry name" value="HTH_31"/>
    <property type="match status" value="1"/>
</dbReference>
<reference evidence="2 3" key="1">
    <citation type="submission" date="2020-08" db="EMBL/GenBank/DDBJ databases">
        <title>Sequencing the genomes of 1000 actinobacteria strains.</title>
        <authorList>
            <person name="Klenk H.-P."/>
        </authorList>
    </citation>
    <scope>NUCLEOTIDE SEQUENCE [LARGE SCALE GENOMIC DNA]</scope>
    <source>
        <strain evidence="2 3">DSM 44593</strain>
    </source>
</reference>
<sequence length="269" mass="29790">MVERVNQRWVRFGRELKRLRTKAGLSQHQLGKEIAVSHAMISAIERGARGARREHVEQFDQVLSTGGALLRSWERLSENNGLPSWFRGVASLEQQATEIKSFQPLLVHGLLQTEDYARTILRDGRPMDSDSAIDELVYGRMARQAAFTDGNMPLLLGVLDETVIRRPVGGPTVMKPQLERLLQASESSRVTLQVVPQATENNPGLSGAFTLLTVGGAEILYMETPLSGAPVESLEDVAQYVRLLGDIRGVALPPRESRKLIEAVRGEFL</sequence>